<protein>
    <recommendedName>
        <fullName evidence="2">histidine kinase</fullName>
        <ecNumber evidence="2">2.7.13.3</ecNumber>
    </recommendedName>
</protein>
<keyword evidence="4" id="KW-0808">Transferase</keyword>
<dbReference type="PROSITE" id="PS50110">
    <property type="entry name" value="RESPONSE_REGULATORY"/>
    <property type="match status" value="1"/>
</dbReference>
<feature type="domain" description="PAC" evidence="10">
    <location>
        <begin position="966"/>
        <end position="1017"/>
    </location>
</feature>
<evidence type="ECO:0000259" key="10">
    <source>
        <dbReference type="PROSITE" id="PS50113"/>
    </source>
</evidence>
<dbReference type="SMART" id="SM00387">
    <property type="entry name" value="HATPase_c"/>
    <property type="match status" value="1"/>
</dbReference>
<dbReference type="PROSITE" id="PS50109">
    <property type="entry name" value="HIS_KIN"/>
    <property type="match status" value="1"/>
</dbReference>
<dbReference type="SUPFAM" id="SSF52172">
    <property type="entry name" value="CheY-like"/>
    <property type="match status" value="1"/>
</dbReference>
<feature type="domain" description="PAS" evidence="9">
    <location>
        <begin position="471"/>
        <end position="541"/>
    </location>
</feature>
<dbReference type="Pfam" id="PF13188">
    <property type="entry name" value="PAS_8"/>
    <property type="match status" value="2"/>
</dbReference>
<dbReference type="InterPro" id="IPR000700">
    <property type="entry name" value="PAS-assoc_C"/>
</dbReference>
<dbReference type="SMART" id="SM00086">
    <property type="entry name" value="PAC"/>
    <property type="match status" value="4"/>
</dbReference>
<sequence length="1241" mass="139662">MNDPSSGSSKISVLYVDDEPSLLDIGKIFLERFGDFKVTTCENAVDALKLLKQKQFDAVISDYQMPECDGLSFLRHFRERGDNTPFIIFTGKGREDVVIEALNSGADFYLQKGGNPKPQFAELANKIRYAVSKKKSEEALIKSEEKYFSLFNNAILGIFRTTPKGVYLDINPAFARIYGYNTPKEMIDDIHNIRDQLYVNPEVRDTFRHILDTKGEVKNFIAENRHRDGHSIWISINATAIKDDSSEEIYYEGTIEEITQQRASMEALERRIIALTRPFESNGEISFEDLFSRDEIQRLQDEFAEATGVASVIIRPDGTPVTKASKSTRLCSEILRKTEKGVENCNKSNSVTGRPDKNGPTISQCPCGLMSAGAGITVNNRHIASWIIGQVRNENYSEDKIREYAQEIGADGEKAVIAYREIASVPEEQFRKIAQVIYTLSKKLSDLAFQNVSQARTIRDLKAARTELSASEEKLRSLFENLKEIYYILDENGTVIEISPNIESVTGYPPSEYTGRPYYEFVHPDDRKERKDRFREILSGKIRPTEFRLLRRDGSSVWVRTEARPAIKDGHLSGIQGIFTEIEDLKMMEEKLKHHSRTLAAVNEMISAANRAKDLPSLFENIIDRTLSLLDFDAGGIYIIDEESGTASVVCSRNVPQFLLEEAGKITADREPYYSLFMKGETIITDHYEEISPEHAERSGFSSMASVPLVSKGRVIGALNVAGKKRHEITDEERETLISAGESLGSTIERFTAEDKLRKSEEQYRAIYDNSTIAIELFDSAGRLIHVNPACLEIFGVSDIEDIKGFPLFEDPNVTDEHKEKLLRGETVRYEVEFDFDTVISLNLYPTIKSGSAWLDVLITPLKTDDGTVTGYLVHVQDITDKKVVEDTIKKSEEKYRSLAENSPVGILTCDREGTITYVNQRVAEILGSPGIEKTAEINLLHTKNLIVSGFADILRDVIDTGKPVLKTEMKYISVWGREVYLRIHIIPLQTGRNTRGAMIIIDDITERKRTEKALLISNKKLQLLSGITRHDILNHVMVIGGYLDLAGNKEMGEKLKGYCNNIRIANDAIKRQIEFTREYDELGAKEPDWYSPCPSADKNGRGPVNITCECEDIEIFADPMIEKVFYNLYDNTIRHSRGADEIRISCGPKGGKTGETGHPDCLIIFEDNGCGVLDEMKERIFERGVGENTGLGLFLIREILAITGITIRENGVHGKGARFEMTVPAGAWRIQEGPDIDNQP</sequence>
<dbReference type="EMBL" id="CM001436">
    <property type="protein sequence ID" value="EHQ36215.1"/>
    <property type="molecule type" value="Genomic_DNA"/>
</dbReference>
<dbReference type="Gene3D" id="3.30.450.40">
    <property type="match status" value="1"/>
</dbReference>
<dbReference type="InterPro" id="IPR035965">
    <property type="entry name" value="PAS-like_dom_sf"/>
</dbReference>
<keyword evidence="12" id="KW-1185">Reference proteome</keyword>
<dbReference type="CDD" id="cd00130">
    <property type="entry name" value="PAS"/>
    <property type="match status" value="4"/>
</dbReference>
<evidence type="ECO:0000259" key="7">
    <source>
        <dbReference type="PROSITE" id="PS50109"/>
    </source>
</evidence>
<reference evidence="11 12" key="1">
    <citation type="submission" date="2011-10" db="EMBL/GenBank/DDBJ databases">
        <title>The Improved High-Quality Draft genome of Methanoplanus limicola DSM 2279.</title>
        <authorList>
            <consortium name="US DOE Joint Genome Institute (JGI-PGF)"/>
            <person name="Lucas S."/>
            <person name="Copeland A."/>
            <person name="Lapidus A."/>
            <person name="Glavina del Rio T."/>
            <person name="Dalin E."/>
            <person name="Tice H."/>
            <person name="Bruce D."/>
            <person name="Goodwin L."/>
            <person name="Pitluck S."/>
            <person name="Peters L."/>
            <person name="Mikhailova N."/>
            <person name="Lu M."/>
            <person name="Kyrpides N."/>
            <person name="Mavromatis K."/>
            <person name="Ivanova N."/>
            <person name="Markowitz V."/>
            <person name="Cheng J.-F."/>
            <person name="Hugenholtz P."/>
            <person name="Woyke T."/>
            <person name="Wu D."/>
            <person name="Wirth R."/>
            <person name="Brambilla E.-M."/>
            <person name="Klenk H.-P."/>
            <person name="Eisen J.A."/>
        </authorList>
    </citation>
    <scope>NUCLEOTIDE SEQUENCE [LARGE SCALE GENOMIC DNA]</scope>
    <source>
        <strain evidence="11 12">DSM 2279</strain>
    </source>
</reference>
<dbReference type="RefSeq" id="WP_004078467.1">
    <property type="nucleotide sequence ID" value="NZ_CM001436.1"/>
</dbReference>
<dbReference type="InterPro" id="IPR018771">
    <property type="entry name" value="PocR_dom"/>
</dbReference>
<dbReference type="SUPFAM" id="SSF55785">
    <property type="entry name" value="PYP-like sensor domain (PAS domain)"/>
    <property type="match status" value="4"/>
</dbReference>
<evidence type="ECO:0000256" key="2">
    <source>
        <dbReference type="ARBA" id="ARBA00012438"/>
    </source>
</evidence>
<dbReference type="Pfam" id="PF10114">
    <property type="entry name" value="PocR"/>
    <property type="match status" value="1"/>
</dbReference>
<dbReference type="PANTHER" id="PTHR43304:SF1">
    <property type="entry name" value="PAC DOMAIN-CONTAINING PROTEIN"/>
    <property type="match status" value="1"/>
</dbReference>
<dbReference type="Pfam" id="PF00072">
    <property type="entry name" value="Response_reg"/>
    <property type="match status" value="1"/>
</dbReference>
<dbReference type="OrthoDB" id="8127at2157"/>
<dbReference type="AlphaFoldDB" id="H1Z0S2"/>
<dbReference type="HOGENOM" id="CLU_000445_114_58_2"/>
<feature type="domain" description="PAC" evidence="10">
    <location>
        <begin position="218"/>
        <end position="270"/>
    </location>
</feature>
<feature type="domain" description="Histidine kinase" evidence="7">
    <location>
        <begin position="1122"/>
        <end position="1228"/>
    </location>
</feature>
<dbReference type="InterPro" id="IPR005467">
    <property type="entry name" value="His_kinase_dom"/>
</dbReference>
<organism evidence="11 12">
    <name type="scientific">Methanoplanus limicola DSM 2279</name>
    <dbReference type="NCBI Taxonomy" id="937775"/>
    <lineage>
        <taxon>Archaea</taxon>
        <taxon>Methanobacteriati</taxon>
        <taxon>Methanobacteriota</taxon>
        <taxon>Stenosarchaea group</taxon>
        <taxon>Methanomicrobia</taxon>
        <taxon>Methanomicrobiales</taxon>
        <taxon>Methanomicrobiaceae</taxon>
        <taxon>Methanoplanus</taxon>
    </lineage>
</organism>
<evidence type="ECO:0000256" key="5">
    <source>
        <dbReference type="ARBA" id="ARBA00022777"/>
    </source>
</evidence>
<evidence type="ECO:0000259" key="8">
    <source>
        <dbReference type="PROSITE" id="PS50110"/>
    </source>
</evidence>
<keyword evidence="5 11" id="KW-0418">Kinase</keyword>
<dbReference type="InterPro" id="IPR029016">
    <property type="entry name" value="GAF-like_dom_sf"/>
</dbReference>
<gene>
    <name evidence="11" type="ORF">Metlim_2140</name>
</gene>
<dbReference type="Proteomes" id="UP000005741">
    <property type="component" value="Chromosome"/>
</dbReference>
<evidence type="ECO:0000313" key="11">
    <source>
        <dbReference type="EMBL" id="EHQ36215.1"/>
    </source>
</evidence>
<dbReference type="GO" id="GO:0000160">
    <property type="term" value="P:phosphorelay signal transduction system"/>
    <property type="evidence" value="ECO:0007669"/>
    <property type="project" value="InterPro"/>
</dbReference>
<dbReference type="CDD" id="cd00075">
    <property type="entry name" value="HATPase"/>
    <property type="match status" value="1"/>
</dbReference>
<dbReference type="GO" id="GO:0004673">
    <property type="term" value="F:protein histidine kinase activity"/>
    <property type="evidence" value="ECO:0007669"/>
    <property type="project" value="UniProtKB-EC"/>
</dbReference>
<dbReference type="Gene3D" id="3.30.565.10">
    <property type="entry name" value="Histidine kinase-like ATPase, C-terminal domain"/>
    <property type="match status" value="1"/>
</dbReference>
<dbReference type="InterPro" id="IPR011006">
    <property type="entry name" value="CheY-like_superfamily"/>
</dbReference>
<dbReference type="InterPro" id="IPR001610">
    <property type="entry name" value="PAC"/>
</dbReference>
<dbReference type="PROSITE" id="PS50113">
    <property type="entry name" value="PAC"/>
    <property type="match status" value="4"/>
</dbReference>
<dbReference type="InterPro" id="IPR000014">
    <property type="entry name" value="PAS"/>
</dbReference>
<dbReference type="PATRIC" id="fig|937775.9.peg.2414"/>
<name>H1Z0S2_9EURY</name>
<comment type="catalytic activity">
    <reaction evidence="1">
        <text>ATP + protein L-histidine = ADP + protein N-phospho-L-histidine.</text>
        <dbReference type="EC" id="2.7.13.3"/>
    </reaction>
</comment>
<dbReference type="Pfam" id="PF13185">
    <property type="entry name" value="GAF_2"/>
    <property type="match status" value="1"/>
</dbReference>
<feature type="domain" description="PAS" evidence="9">
    <location>
        <begin position="143"/>
        <end position="181"/>
    </location>
</feature>
<dbReference type="InterPro" id="IPR001789">
    <property type="entry name" value="Sig_transdc_resp-reg_receiver"/>
</dbReference>
<dbReference type="Gene3D" id="3.30.450.20">
    <property type="entry name" value="PAS domain"/>
    <property type="match status" value="4"/>
</dbReference>
<dbReference type="GO" id="GO:0006355">
    <property type="term" value="P:regulation of DNA-templated transcription"/>
    <property type="evidence" value="ECO:0007669"/>
    <property type="project" value="InterPro"/>
</dbReference>
<dbReference type="PROSITE" id="PS50112">
    <property type="entry name" value="PAS"/>
    <property type="match status" value="4"/>
</dbReference>
<dbReference type="Gene3D" id="3.40.50.2300">
    <property type="match status" value="1"/>
</dbReference>
<feature type="modified residue" description="4-aspartylphosphate" evidence="6">
    <location>
        <position position="62"/>
    </location>
</feature>
<feature type="domain" description="PAS" evidence="9">
    <location>
        <begin position="892"/>
        <end position="928"/>
    </location>
</feature>
<dbReference type="InterPro" id="IPR003594">
    <property type="entry name" value="HATPase_dom"/>
</dbReference>
<dbReference type="NCBIfam" id="TIGR00229">
    <property type="entry name" value="sensory_box"/>
    <property type="match status" value="4"/>
</dbReference>
<feature type="domain" description="PAC" evidence="10">
    <location>
        <begin position="543"/>
        <end position="594"/>
    </location>
</feature>
<evidence type="ECO:0000256" key="1">
    <source>
        <dbReference type="ARBA" id="ARBA00000085"/>
    </source>
</evidence>
<keyword evidence="3 6" id="KW-0597">Phosphoprotein</keyword>
<evidence type="ECO:0000256" key="3">
    <source>
        <dbReference type="ARBA" id="ARBA00022553"/>
    </source>
</evidence>
<dbReference type="SMART" id="SM00091">
    <property type="entry name" value="PAS"/>
    <property type="match status" value="4"/>
</dbReference>
<dbReference type="Pfam" id="PF02518">
    <property type="entry name" value="HATPase_c"/>
    <property type="match status" value="1"/>
</dbReference>
<dbReference type="STRING" id="937775.Metlim_2140"/>
<evidence type="ECO:0000259" key="9">
    <source>
        <dbReference type="PROSITE" id="PS50112"/>
    </source>
</evidence>
<evidence type="ECO:0000256" key="4">
    <source>
        <dbReference type="ARBA" id="ARBA00022679"/>
    </source>
</evidence>
<dbReference type="InterPro" id="IPR003018">
    <property type="entry name" value="GAF"/>
</dbReference>
<feature type="domain" description="PAC" evidence="10">
    <location>
        <begin position="838"/>
        <end position="891"/>
    </location>
</feature>
<dbReference type="InterPro" id="IPR052162">
    <property type="entry name" value="Sensor_kinase/Photoreceptor"/>
</dbReference>
<dbReference type="SUPFAM" id="SSF55781">
    <property type="entry name" value="GAF domain-like"/>
    <property type="match status" value="1"/>
</dbReference>
<dbReference type="EC" id="2.7.13.3" evidence="2"/>
<feature type="domain" description="Response regulatory" evidence="8">
    <location>
        <begin position="12"/>
        <end position="127"/>
    </location>
</feature>
<dbReference type="CDD" id="cd00156">
    <property type="entry name" value="REC"/>
    <property type="match status" value="1"/>
</dbReference>
<accession>H1Z0S2</accession>
<dbReference type="SMART" id="SM00065">
    <property type="entry name" value="GAF"/>
    <property type="match status" value="1"/>
</dbReference>
<dbReference type="Pfam" id="PF13426">
    <property type="entry name" value="PAS_9"/>
    <property type="match status" value="1"/>
</dbReference>
<dbReference type="SMART" id="SM00448">
    <property type="entry name" value="REC"/>
    <property type="match status" value="1"/>
</dbReference>
<dbReference type="InterPro" id="IPR036890">
    <property type="entry name" value="HATPase_C_sf"/>
</dbReference>
<evidence type="ECO:0000313" key="12">
    <source>
        <dbReference type="Proteomes" id="UP000005741"/>
    </source>
</evidence>
<dbReference type="PANTHER" id="PTHR43304">
    <property type="entry name" value="PHYTOCHROME-LIKE PROTEIN CPH1"/>
    <property type="match status" value="1"/>
</dbReference>
<dbReference type="InParanoid" id="H1Z0S2"/>
<proteinExistence type="predicted"/>
<feature type="domain" description="PAS" evidence="9">
    <location>
        <begin position="760"/>
        <end position="801"/>
    </location>
</feature>
<dbReference type="Pfam" id="PF00989">
    <property type="entry name" value="PAS"/>
    <property type="match status" value="1"/>
</dbReference>
<evidence type="ECO:0000256" key="6">
    <source>
        <dbReference type="PROSITE-ProRule" id="PRU00169"/>
    </source>
</evidence>
<dbReference type="SUPFAM" id="SSF55874">
    <property type="entry name" value="ATPase domain of HSP90 chaperone/DNA topoisomerase II/histidine kinase"/>
    <property type="match status" value="1"/>
</dbReference>
<dbReference type="InterPro" id="IPR013767">
    <property type="entry name" value="PAS_fold"/>
</dbReference>